<reference evidence="2 3" key="1">
    <citation type="submission" date="2015-11" db="EMBL/GenBank/DDBJ databases">
        <title>Genomic Taxonomy of the Vibrionaceae.</title>
        <authorList>
            <person name="Gomez-Gil B."/>
            <person name="Enciso-Ibarra J."/>
        </authorList>
    </citation>
    <scope>NUCLEOTIDE SEQUENCE [LARGE SCALE GENOMIC DNA]</scope>
    <source>
        <strain evidence="2 3">CAIM 912</strain>
    </source>
</reference>
<dbReference type="AlphaFoldDB" id="A0A135I952"/>
<dbReference type="SUPFAM" id="SSF55729">
    <property type="entry name" value="Acyl-CoA N-acyltransferases (Nat)"/>
    <property type="match status" value="1"/>
</dbReference>
<dbReference type="InterPro" id="IPR016181">
    <property type="entry name" value="Acyl_CoA_acyltransferase"/>
</dbReference>
<gene>
    <name evidence="2" type="ORF">ATN88_18410</name>
</gene>
<dbReference type="InterPro" id="IPR000182">
    <property type="entry name" value="GNAT_dom"/>
</dbReference>
<dbReference type="Proteomes" id="UP000070529">
    <property type="component" value="Unassembled WGS sequence"/>
</dbReference>
<dbReference type="PROSITE" id="PS51186">
    <property type="entry name" value="GNAT"/>
    <property type="match status" value="1"/>
</dbReference>
<evidence type="ECO:0000313" key="2">
    <source>
        <dbReference type="EMBL" id="KXF81938.1"/>
    </source>
</evidence>
<proteinExistence type="predicted"/>
<dbReference type="RefSeq" id="WP_067415032.1">
    <property type="nucleotide sequence ID" value="NZ_LNTY01000032.1"/>
</dbReference>
<comment type="caution">
    <text evidence="2">The sequence shown here is derived from an EMBL/GenBank/DDBJ whole genome shotgun (WGS) entry which is preliminary data.</text>
</comment>
<dbReference type="OrthoDB" id="9799092at2"/>
<accession>A0A135I952</accession>
<organism evidence="2 3">
    <name type="scientific">Enterovibrio coralii</name>
    <dbReference type="NCBI Taxonomy" id="294935"/>
    <lineage>
        <taxon>Bacteria</taxon>
        <taxon>Pseudomonadati</taxon>
        <taxon>Pseudomonadota</taxon>
        <taxon>Gammaproteobacteria</taxon>
        <taxon>Vibrionales</taxon>
        <taxon>Vibrionaceae</taxon>
        <taxon>Enterovibrio</taxon>
    </lineage>
</organism>
<dbReference type="PANTHER" id="PTHR43072">
    <property type="entry name" value="N-ACETYLTRANSFERASE"/>
    <property type="match status" value="1"/>
</dbReference>
<sequence length="157" mass="17842">MSSEAFVMREATTRDIPRLLELEQILIQAERALNETMKPSDVKYYDFEALIEDESACLLVVEDKGVIIGSGLAQIKTSKPALSHDLHCYLDFMVVEDSYRGQGLNKKVIEHLMVWSQSKSVSDFYLSVYSDNAPAVRAYEKLGFRSNILEMKLNVKD</sequence>
<evidence type="ECO:0000259" key="1">
    <source>
        <dbReference type="PROSITE" id="PS51186"/>
    </source>
</evidence>
<evidence type="ECO:0000313" key="3">
    <source>
        <dbReference type="Proteomes" id="UP000070529"/>
    </source>
</evidence>
<dbReference type="EMBL" id="LNTY01000032">
    <property type="protein sequence ID" value="KXF81938.1"/>
    <property type="molecule type" value="Genomic_DNA"/>
</dbReference>
<feature type="domain" description="N-acetyltransferase" evidence="1">
    <location>
        <begin position="6"/>
        <end position="157"/>
    </location>
</feature>
<dbReference type="Pfam" id="PF00583">
    <property type="entry name" value="Acetyltransf_1"/>
    <property type="match status" value="1"/>
</dbReference>
<protein>
    <recommendedName>
        <fullName evidence="1">N-acetyltransferase domain-containing protein</fullName>
    </recommendedName>
</protein>
<keyword evidence="3" id="KW-1185">Reference proteome</keyword>
<dbReference type="STRING" id="294935.ATN88_18410"/>
<dbReference type="GO" id="GO:0016747">
    <property type="term" value="F:acyltransferase activity, transferring groups other than amino-acyl groups"/>
    <property type="evidence" value="ECO:0007669"/>
    <property type="project" value="InterPro"/>
</dbReference>
<name>A0A135I952_9GAMM</name>
<dbReference type="Gene3D" id="3.40.630.30">
    <property type="match status" value="1"/>
</dbReference>
<dbReference type="CDD" id="cd04301">
    <property type="entry name" value="NAT_SF"/>
    <property type="match status" value="1"/>
</dbReference>